<name>A0A2R8BDB7_9RHOB</name>
<dbReference type="Pfam" id="PF00149">
    <property type="entry name" value="Metallophos"/>
    <property type="match status" value="1"/>
</dbReference>
<gene>
    <name evidence="3" type="ORF">ASD8599_01670</name>
</gene>
<accession>A0A2R8BDB7</accession>
<dbReference type="EMBL" id="OMOR01000001">
    <property type="protein sequence ID" value="SPH20929.1"/>
    <property type="molecule type" value="Genomic_DNA"/>
</dbReference>
<dbReference type="Proteomes" id="UP000244880">
    <property type="component" value="Unassembled WGS sequence"/>
</dbReference>
<dbReference type="InterPro" id="IPR029052">
    <property type="entry name" value="Metallo-depent_PP-like"/>
</dbReference>
<sequence length="456" mass="49105">MIKLTLALTAFGLMASQASAQFKGNIYAGWVQYTGDGTAQARVVINTDPANPAGTKCPDIRHGNTKTPMTLRSGFAPLGFEGVRVCVAPVDSTMVGMFVPPALRLPTPSTDPQKIAVLGDTGCRVAYGIVQNCTGDGQGKAWDYEAVADRAAQDAPDLFIHVGDMHYRETGTCDEGCHQSNIGFSWASWKADFFDPSATVFQTAPLIPVRGNHEDCTRAWKGWFYLLDPNPIEATSWPASCPGKNGAPLDAGGNDWSYTLPYPVTFDSFQVIVMDTARIDNDYGSRPDQGAVDQYKVEFSAIELIAEQAAVPSWLVTHRPFWAIASYGSEAAPKASPTDQTLQVALAQSVQKALPSQIKLTMAGHIHLAQQLSFSDGRPSQFVFGNSGTKRDPELGTGGVLHSNAKRALGRLGANTNDFFWSYHFSYGLITPGSGVWDVSFHDAAGQKMHSTSVAQ</sequence>
<feature type="chain" id="PRO_5015346847" description="Calcineurin-like phosphoesterase domain-containing protein" evidence="1">
    <location>
        <begin position="21"/>
        <end position="456"/>
    </location>
</feature>
<reference evidence="3 4" key="1">
    <citation type="submission" date="2018-03" db="EMBL/GenBank/DDBJ databases">
        <authorList>
            <person name="Keele B.F."/>
        </authorList>
    </citation>
    <scope>NUCLEOTIDE SEQUENCE [LARGE SCALE GENOMIC DNA]</scope>
    <source>
        <strain evidence="3 4">CECT 8599</strain>
    </source>
</reference>
<dbReference type="GO" id="GO:0016787">
    <property type="term" value="F:hydrolase activity"/>
    <property type="evidence" value="ECO:0007669"/>
    <property type="project" value="InterPro"/>
</dbReference>
<evidence type="ECO:0000259" key="2">
    <source>
        <dbReference type="Pfam" id="PF00149"/>
    </source>
</evidence>
<keyword evidence="4" id="KW-1185">Reference proteome</keyword>
<protein>
    <recommendedName>
        <fullName evidence="2">Calcineurin-like phosphoesterase domain-containing protein</fullName>
    </recommendedName>
</protein>
<feature type="signal peptide" evidence="1">
    <location>
        <begin position="1"/>
        <end position="20"/>
    </location>
</feature>
<keyword evidence="1" id="KW-0732">Signal</keyword>
<dbReference type="SUPFAM" id="SSF56300">
    <property type="entry name" value="Metallo-dependent phosphatases"/>
    <property type="match status" value="1"/>
</dbReference>
<evidence type="ECO:0000313" key="4">
    <source>
        <dbReference type="Proteomes" id="UP000244880"/>
    </source>
</evidence>
<proteinExistence type="predicted"/>
<evidence type="ECO:0000313" key="3">
    <source>
        <dbReference type="EMBL" id="SPH20929.1"/>
    </source>
</evidence>
<organism evidence="3 4">
    <name type="scientific">Ascidiaceihabitans donghaensis</name>
    <dbReference type="NCBI Taxonomy" id="1510460"/>
    <lineage>
        <taxon>Bacteria</taxon>
        <taxon>Pseudomonadati</taxon>
        <taxon>Pseudomonadota</taxon>
        <taxon>Alphaproteobacteria</taxon>
        <taxon>Rhodobacterales</taxon>
        <taxon>Paracoccaceae</taxon>
        <taxon>Ascidiaceihabitans</taxon>
    </lineage>
</organism>
<dbReference type="AlphaFoldDB" id="A0A2R8BDB7"/>
<dbReference type="InterPro" id="IPR004843">
    <property type="entry name" value="Calcineurin-like_PHP"/>
</dbReference>
<dbReference type="Gene3D" id="3.60.21.10">
    <property type="match status" value="1"/>
</dbReference>
<evidence type="ECO:0000256" key="1">
    <source>
        <dbReference type="SAM" id="SignalP"/>
    </source>
</evidence>
<feature type="domain" description="Calcineurin-like phosphoesterase" evidence="2">
    <location>
        <begin position="114"/>
        <end position="367"/>
    </location>
</feature>
<dbReference type="OrthoDB" id="9763403at2"/>
<dbReference type="RefSeq" id="WP_108828071.1">
    <property type="nucleotide sequence ID" value="NZ_OMOR01000001.1"/>
</dbReference>